<dbReference type="OMA" id="PCARCIT"/>
<dbReference type="eggNOG" id="ENOG502RF8N">
    <property type="taxonomic scope" value="Eukaryota"/>
</dbReference>
<reference evidence="6 7" key="1">
    <citation type="journal article" date="2011" name="Genome Biol.">
        <title>Comparative genome sequence analysis underscores mycoparasitism as the ancestral life style of Trichoderma.</title>
        <authorList>
            <person name="Kubicek C.P."/>
            <person name="Herrera-Estrella A."/>
            <person name="Seidl-Seiboth V."/>
            <person name="Martinez D.A."/>
            <person name="Druzhinina I.S."/>
            <person name="Thon M."/>
            <person name="Zeilinger S."/>
            <person name="Casas-Flores S."/>
            <person name="Horwitz B.A."/>
            <person name="Mukherjee P.K."/>
            <person name="Mukherjee M."/>
            <person name="Kredics L."/>
            <person name="Alcaraz L.D."/>
            <person name="Aerts A."/>
            <person name="Antal Z."/>
            <person name="Atanasova L."/>
            <person name="Cervantes-Badillo M.G."/>
            <person name="Challacombe J."/>
            <person name="Chertkov O."/>
            <person name="McCluskey K."/>
            <person name="Coulpier F."/>
            <person name="Deshpande N."/>
            <person name="von Doehren H."/>
            <person name="Ebbole D.J."/>
            <person name="Esquivel-Naranjo E.U."/>
            <person name="Fekete E."/>
            <person name="Flipphi M."/>
            <person name="Glaser F."/>
            <person name="Gomez-Rodriguez E.Y."/>
            <person name="Gruber S."/>
            <person name="Han C."/>
            <person name="Henrissat B."/>
            <person name="Hermosa R."/>
            <person name="Hernandez-Onate M."/>
            <person name="Karaffa L."/>
            <person name="Kosti I."/>
            <person name="Le Crom S."/>
            <person name="Lindquist E."/>
            <person name="Lucas S."/>
            <person name="Luebeck M."/>
            <person name="Luebeck P.S."/>
            <person name="Margeot A."/>
            <person name="Metz B."/>
            <person name="Misra M."/>
            <person name="Nevalainen H."/>
            <person name="Omann M."/>
            <person name="Packer N."/>
            <person name="Perrone G."/>
            <person name="Uresti-Rivera E.E."/>
            <person name="Salamov A."/>
            <person name="Schmoll M."/>
            <person name="Seiboth B."/>
            <person name="Shapiro H."/>
            <person name="Sukno S."/>
            <person name="Tamayo-Ramos J.A."/>
            <person name="Tisch D."/>
            <person name="Wiest A."/>
            <person name="Wilkinson H.H."/>
            <person name="Zhang M."/>
            <person name="Coutinho P.M."/>
            <person name="Kenerley C.M."/>
            <person name="Monte E."/>
            <person name="Baker S.E."/>
            <person name="Grigoriev I.V."/>
        </authorList>
    </citation>
    <scope>NUCLEOTIDE SEQUENCE [LARGE SCALE GENOMIC DNA]</scope>
    <source>
        <strain evidence="7">Gv29-8 / FGSC 10586</strain>
    </source>
</reference>
<dbReference type="InterPro" id="IPR036864">
    <property type="entry name" value="Zn2-C6_fun-type_DNA-bd_sf"/>
</dbReference>
<dbReference type="CDD" id="cd12148">
    <property type="entry name" value="fungal_TF_MHR"/>
    <property type="match status" value="1"/>
</dbReference>
<evidence type="ECO:0000256" key="1">
    <source>
        <dbReference type="ARBA" id="ARBA00022723"/>
    </source>
</evidence>
<dbReference type="GO" id="GO:0000981">
    <property type="term" value="F:DNA-binding transcription factor activity, RNA polymerase II-specific"/>
    <property type="evidence" value="ECO:0007669"/>
    <property type="project" value="InterPro"/>
</dbReference>
<dbReference type="Gene3D" id="4.10.240.10">
    <property type="entry name" value="Zn(2)-C6 fungal-type DNA-binding domain"/>
    <property type="match status" value="1"/>
</dbReference>
<gene>
    <name evidence="6" type="ORF">TRIVIDRAFT_162381</name>
</gene>
<dbReference type="PANTHER" id="PTHR47431:SF1">
    <property type="entry name" value="ZN(II)2CYS6 TRANSCRIPTION FACTOR (EUROFUNG)"/>
    <property type="match status" value="1"/>
</dbReference>
<dbReference type="RefSeq" id="XP_013950725.1">
    <property type="nucleotide sequence ID" value="XM_014095250.1"/>
</dbReference>
<dbReference type="GO" id="GO:0003677">
    <property type="term" value="F:DNA binding"/>
    <property type="evidence" value="ECO:0007669"/>
    <property type="project" value="InterPro"/>
</dbReference>
<feature type="domain" description="Zn(2)-C6 fungal-type" evidence="4">
    <location>
        <begin position="1"/>
        <end position="29"/>
    </location>
</feature>
<dbReference type="OrthoDB" id="5367487at2759"/>
<sequence length="542" mass="61096">RRRHLKCSGSNPCARCITSQVECVFIPSQRGYHRLRRSTVQGKERLPLAGTSQLQYQPPSPGPSVNAARGNTPNRDQASDNGVESHSLSASSRLSKLSAYDTSALHNQISLPQLTIMDDSDRPLTSFYYHAFASNPFVLPRCHLSQIDDAKSLHTLVTAMRWVGSLYINAYATVQTDLYNAAHSSIYDDQTPRNGFLVQAMMLLLVALDGSCQRREALRILSDVELLALEIGLHKRNFAALHGRDSRILEESWRRTWWYLYIVDGMIAGIHRETSFALFDISTDVLLPCEEHQYLSGEIPKPLSLQDLQDRNFDEDEHQFSSFAQLIICGQNLGKFLQLPPICKPEDPNVKELELLLTSWRLHLPHFKRHMLQQDGELDEMMFQAYMITHAILILLYQPYCRFNTTPVQVIDTCAPVQRTLSSDYIDYYTIETISSATAISAMIARREPLLSHTHFFTCALTLSSIVHLSHWALLSPDARDSASRESIRLNLGALKLRASVWPAAAEAQAQVAAVAKTIHRIKKTESAESNVLNILINNKSI</sequence>
<evidence type="ECO:0008006" key="8">
    <source>
        <dbReference type="Google" id="ProtNLM"/>
    </source>
</evidence>
<dbReference type="CDD" id="cd00067">
    <property type="entry name" value="GAL4"/>
    <property type="match status" value="1"/>
</dbReference>
<dbReference type="InterPro" id="IPR001138">
    <property type="entry name" value="Zn2Cys6_DnaBD"/>
</dbReference>
<dbReference type="Pfam" id="PF00172">
    <property type="entry name" value="Zn_clus"/>
    <property type="match status" value="1"/>
</dbReference>
<dbReference type="GeneID" id="25788542"/>
<keyword evidence="2" id="KW-0539">Nucleus</keyword>
<evidence type="ECO:0000259" key="5">
    <source>
        <dbReference type="Pfam" id="PF04082"/>
    </source>
</evidence>
<keyword evidence="1" id="KW-0479">Metal-binding</keyword>
<evidence type="ECO:0000259" key="4">
    <source>
        <dbReference type="Pfam" id="PF00172"/>
    </source>
</evidence>
<evidence type="ECO:0000256" key="3">
    <source>
        <dbReference type="SAM" id="MobiDB-lite"/>
    </source>
</evidence>
<dbReference type="PANTHER" id="PTHR47431">
    <property type="entry name" value="ZN(II)2CYS6 TRANSCRIPTION FACTOR (EUROFUNG)-RELATED"/>
    <property type="match status" value="1"/>
</dbReference>
<accession>G9N996</accession>
<dbReference type="GO" id="GO:0006351">
    <property type="term" value="P:DNA-templated transcription"/>
    <property type="evidence" value="ECO:0007669"/>
    <property type="project" value="InterPro"/>
</dbReference>
<feature type="region of interest" description="Disordered" evidence="3">
    <location>
        <begin position="43"/>
        <end position="87"/>
    </location>
</feature>
<dbReference type="Proteomes" id="UP000007115">
    <property type="component" value="Unassembled WGS sequence"/>
</dbReference>
<dbReference type="Pfam" id="PF04082">
    <property type="entry name" value="Fungal_trans"/>
    <property type="match status" value="1"/>
</dbReference>
<comment type="caution">
    <text evidence="6">The sequence shown here is derived from an EMBL/GenBank/DDBJ whole genome shotgun (WGS) entry which is preliminary data.</text>
</comment>
<dbReference type="VEuPathDB" id="FungiDB:TRIVIDRAFT_162381"/>
<evidence type="ECO:0000313" key="7">
    <source>
        <dbReference type="Proteomes" id="UP000007115"/>
    </source>
</evidence>
<feature type="compositionally biased region" description="Polar residues" evidence="3">
    <location>
        <begin position="69"/>
        <end position="84"/>
    </location>
</feature>
<dbReference type="SUPFAM" id="SSF57701">
    <property type="entry name" value="Zn2/Cys6 DNA-binding domain"/>
    <property type="match status" value="1"/>
</dbReference>
<dbReference type="InParanoid" id="G9N996"/>
<dbReference type="InterPro" id="IPR007219">
    <property type="entry name" value="XnlR_reg_dom"/>
</dbReference>
<evidence type="ECO:0000256" key="2">
    <source>
        <dbReference type="ARBA" id="ARBA00023242"/>
    </source>
</evidence>
<evidence type="ECO:0000313" key="6">
    <source>
        <dbReference type="EMBL" id="EHK16517.1"/>
    </source>
</evidence>
<dbReference type="EMBL" id="ABDF02000090">
    <property type="protein sequence ID" value="EHK16517.1"/>
    <property type="molecule type" value="Genomic_DNA"/>
</dbReference>
<organism evidence="6 7">
    <name type="scientific">Hypocrea virens (strain Gv29-8 / FGSC 10586)</name>
    <name type="common">Gliocladium virens</name>
    <name type="synonym">Trichoderma virens</name>
    <dbReference type="NCBI Taxonomy" id="413071"/>
    <lineage>
        <taxon>Eukaryota</taxon>
        <taxon>Fungi</taxon>
        <taxon>Dikarya</taxon>
        <taxon>Ascomycota</taxon>
        <taxon>Pezizomycotina</taxon>
        <taxon>Sordariomycetes</taxon>
        <taxon>Hypocreomycetidae</taxon>
        <taxon>Hypocreales</taxon>
        <taxon>Hypocreaceae</taxon>
        <taxon>Trichoderma</taxon>
    </lineage>
</organism>
<dbReference type="GO" id="GO:0008270">
    <property type="term" value="F:zinc ion binding"/>
    <property type="evidence" value="ECO:0007669"/>
    <property type="project" value="InterPro"/>
</dbReference>
<feature type="domain" description="Xylanolytic transcriptional activator regulatory" evidence="5">
    <location>
        <begin position="152"/>
        <end position="360"/>
    </location>
</feature>
<proteinExistence type="predicted"/>
<feature type="non-terminal residue" evidence="6">
    <location>
        <position position="1"/>
    </location>
</feature>
<protein>
    <recommendedName>
        <fullName evidence="8">Zn(2)-C6 fungal-type domain-containing protein</fullName>
    </recommendedName>
</protein>
<dbReference type="STRING" id="413071.G9N996"/>
<dbReference type="AlphaFoldDB" id="G9N996"/>
<dbReference type="HOGENOM" id="CLU_015502_0_1_1"/>
<name>G9N996_HYPVG</name>
<keyword evidence="7" id="KW-1185">Reference proteome</keyword>